<gene>
    <name evidence="2" type="ORF">ABL78_0525</name>
</gene>
<organism evidence="2 3">
    <name type="scientific">Leptomonas seymouri</name>
    <dbReference type="NCBI Taxonomy" id="5684"/>
    <lineage>
        <taxon>Eukaryota</taxon>
        <taxon>Discoba</taxon>
        <taxon>Euglenozoa</taxon>
        <taxon>Kinetoplastea</taxon>
        <taxon>Metakinetoplastina</taxon>
        <taxon>Trypanosomatida</taxon>
        <taxon>Trypanosomatidae</taxon>
        <taxon>Leishmaniinae</taxon>
        <taxon>Leptomonas</taxon>
    </lineage>
</organism>
<protein>
    <submittedName>
        <fullName evidence="2">Uncharacterized protein</fullName>
    </submittedName>
</protein>
<keyword evidence="3" id="KW-1185">Reference proteome</keyword>
<feature type="region of interest" description="Disordered" evidence="1">
    <location>
        <begin position="312"/>
        <end position="336"/>
    </location>
</feature>
<dbReference type="OMA" id="AFANACM"/>
<evidence type="ECO:0000256" key="1">
    <source>
        <dbReference type="SAM" id="MobiDB-lite"/>
    </source>
</evidence>
<feature type="region of interest" description="Disordered" evidence="1">
    <location>
        <begin position="127"/>
        <end position="191"/>
    </location>
</feature>
<accession>A0A0N0P8T0</accession>
<proteinExistence type="predicted"/>
<evidence type="ECO:0000313" key="2">
    <source>
        <dbReference type="EMBL" id="KPI90299.1"/>
    </source>
</evidence>
<name>A0A0N0P8T0_LEPSE</name>
<sequence length="825" mass="89505">MASTASNTAPIPLQVDIEYIDAAQDACVSWLKGKYASLLPAATAAAAPARRALHGSQDGAEPTGKTKLKKPQLDRAVLQRLENDIAACDALRWRVFAFPSHPTKALNANYRNEPGTKDKASALIAQMHKVKKTERSDSSEAPKPSDDKNSTAPSHYALVVSTRASADATAKDKKKRVKKGNGSASTPLTPPKMDELMERLVLEEERARQCRLLGEENVVFGDQPPTPAEPAGAHAPSWMHRWLPRSWRPQFGGYVVAPDSTGGARLLLFPQSAHPAVDFRDPAAPQLPPGTSLSDPQRVPYYVRGRVSWDVEKNNPAAGTGDAVSPDSHRAPAGTPQISPGLSCSVHAAKINPAPSNPHQQHNWVDRVDVSLAARQSRTERRYAPDRDKVQRVTLLENSAAVRVNQGNPRYSTSFTAAHATVPNSGARHSREVSPDFSFKRERVPGRLFPTAAVEDDCVDRLQLQDDYDSSVQAFALPTFWQRLVRPSLKRSESSGAAETGTGTQVLDAVPRGQYRVRWSGGPGVEVCRSGSHAQVQKVGPPSSSLTFFGKLWTESWLEVPLPWQLALKLRTQSAVVMPLEYSKPLAPPMVSSTTAVTAPAAAAAVYASPSMGGNTEEEGGSRTQLREHHYFWATQGPRWDAALVRGFKNDYSGMHHARRWYSLLSAELTLNGDAKEGSGKSADCISDEDTAAATPRRAAPSRWQNTSLTAFANACMVDTVKDYPRASVGVSFTSKIPRISITPFNEIIPHKFECSFSWFAAFKPNTGDAGGNGRGFNVEFMSGVQPQHGGGTAAMTADGMPLLRVSPVETFQHMKCGLTWKFDG</sequence>
<feature type="compositionally biased region" description="Basic and acidic residues" evidence="1">
    <location>
        <begin position="133"/>
        <end position="149"/>
    </location>
</feature>
<dbReference type="VEuPathDB" id="TriTrypDB:Lsey_0007_0120"/>
<dbReference type="EMBL" id="LJSK01000007">
    <property type="protein sequence ID" value="KPI90299.1"/>
    <property type="molecule type" value="Genomic_DNA"/>
</dbReference>
<evidence type="ECO:0000313" key="3">
    <source>
        <dbReference type="Proteomes" id="UP000038009"/>
    </source>
</evidence>
<feature type="region of interest" description="Disordered" evidence="1">
    <location>
        <begin position="50"/>
        <end position="71"/>
    </location>
</feature>
<dbReference type="OrthoDB" id="272447at2759"/>
<dbReference type="Proteomes" id="UP000038009">
    <property type="component" value="Unassembled WGS sequence"/>
</dbReference>
<comment type="caution">
    <text evidence="2">The sequence shown here is derived from an EMBL/GenBank/DDBJ whole genome shotgun (WGS) entry which is preliminary data.</text>
</comment>
<dbReference type="AlphaFoldDB" id="A0A0N0P8T0"/>
<reference evidence="2 3" key="1">
    <citation type="journal article" date="2015" name="PLoS Pathog.">
        <title>Leptomonas seymouri: Adaptations to the Dixenous Life Cycle Analyzed by Genome Sequencing, Transcriptome Profiling and Co-infection with Leishmania donovani.</title>
        <authorList>
            <person name="Kraeva N."/>
            <person name="Butenko A."/>
            <person name="Hlavacova J."/>
            <person name="Kostygov A."/>
            <person name="Myskova J."/>
            <person name="Grybchuk D."/>
            <person name="Lestinova T."/>
            <person name="Votypka J."/>
            <person name="Volf P."/>
            <person name="Opperdoes F."/>
            <person name="Flegontov P."/>
            <person name="Lukes J."/>
            <person name="Yurchenko V."/>
        </authorList>
    </citation>
    <scope>NUCLEOTIDE SEQUENCE [LARGE SCALE GENOMIC DNA]</scope>
    <source>
        <strain evidence="2 3">ATCC 30220</strain>
    </source>
</reference>